<evidence type="ECO:0000259" key="4">
    <source>
        <dbReference type="PROSITE" id="PS50943"/>
    </source>
</evidence>
<evidence type="ECO:0000313" key="6">
    <source>
        <dbReference type="Proteomes" id="UP001501822"/>
    </source>
</evidence>
<sequence>MDSHQSLGQRIRWARMRKGLSQAQLALPELSDSYVSLIESGKRTPTPEVVRLLARKLGCSASYLSSGIDEATQERLQTTLDEAETALQSGRAVEARDRFAELLADPALTSLPDPARRARWGHALALEVAGEIEEALREFAALGASLSPEYDTDEWIRVNVAAARCHRDNGDLAESAAVAERAFARVTAKQGPWSDETVKLGATLVGVYLERGDLVSARQLTERLVEHAEATGSPVARIAAYWEAALVAQNKADFDAAVTYGEQALALLGEVTDLRDASRLRGEYATLMLLARPQDARRARDELERALHERTATGASDVDRAWCLTELSRAELAMGEPQRAADRAKEALGLLGDEPRPATAGALIALAEAALRLDRTEEATATLDRAMACLGEIGPSREAAQGWFRLAELLSDAGSPQQRADAYRRALACAGL</sequence>
<dbReference type="PANTHER" id="PTHR46797">
    <property type="entry name" value="HTH-TYPE TRANSCRIPTIONAL REGULATOR"/>
    <property type="match status" value="1"/>
</dbReference>
<feature type="domain" description="HTH cro/C1-type" evidence="4">
    <location>
        <begin position="11"/>
        <end position="64"/>
    </location>
</feature>
<comment type="caution">
    <text evidence="5">The sequence shown here is derived from an EMBL/GenBank/DDBJ whole genome shotgun (WGS) entry which is preliminary data.</text>
</comment>
<dbReference type="PROSITE" id="PS50943">
    <property type="entry name" value="HTH_CROC1"/>
    <property type="match status" value="1"/>
</dbReference>
<dbReference type="CDD" id="cd00093">
    <property type="entry name" value="HTH_XRE"/>
    <property type="match status" value="1"/>
</dbReference>
<dbReference type="SUPFAM" id="SSF48452">
    <property type="entry name" value="TPR-like"/>
    <property type="match status" value="2"/>
</dbReference>
<keyword evidence="1" id="KW-0805">Transcription regulation</keyword>
<reference evidence="5 6" key="1">
    <citation type="journal article" date="2019" name="Int. J. Syst. Evol. Microbiol.">
        <title>The Global Catalogue of Microorganisms (GCM) 10K type strain sequencing project: providing services to taxonomists for standard genome sequencing and annotation.</title>
        <authorList>
            <consortium name="The Broad Institute Genomics Platform"/>
            <consortium name="The Broad Institute Genome Sequencing Center for Infectious Disease"/>
            <person name="Wu L."/>
            <person name="Ma J."/>
        </authorList>
    </citation>
    <scope>NUCLEOTIDE SEQUENCE [LARGE SCALE GENOMIC DNA]</scope>
    <source>
        <strain evidence="5 6">JCM 3146</strain>
    </source>
</reference>
<keyword evidence="6" id="KW-1185">Reference proteome</keyword>
<proteinExistence type="predicted"/>
<evidence type="ECO:0000256" key="2">
    <source>
        <dbReference type="ARBA" id="ARBA00023125"/>
    </source>
</evidence>
<name>A0ABN0X8G8_9ACTN</name>
<dbReference type="RefSeq" id="WP_308206189.1">
    <property type="nucleotide sequence ID" value="NZ_BAAABM010000049.1"/>
</dbReference>
<evidence type="ECO:0000256" key="3">
    <source>
        <dbReference type="ARBA" id="ARBA00023163"/>
    </source>
</evidence>
<dbReference type="SMART" id="SM00530">
    <property type="entry name" value="HTH_XRE"/>
    <property type="match status" value="1"/>
</dbReference>
<dbReference type="InterPro" id="IPR010982">
    <property type="entry name" value="Lambda_DNA-bd_dom_sf"/>
</dbReference>
<dbReference type="EMBL" id="BAAABM010000049">
    <property type="protein sequence ID" value="GAA0357829.1"/>
    <property type="molecule type" value="Genomic_DNA"/>
</dbReference>
<dbReference type="SUPFAM" id="SSF47413">
    <property type="entry name" value="lambda repressor-like DNA-binding domains"/>
    <property type="match status" value="1"/>
</dbReference>
<keyword evidence="3" id="KW-0804">Transcription</keyword>
<dbReference type="InterPro" id="IPR001387">
    <property type="entry name" value="Cro/C1-type_HTH"/>
</dbReference>
<dbReference type="Gene3D" id="1.25.40.10">
    <property type="entry name" value="Tetratricopeptide repeat domain"/>
    <property type="match status" value="2"/>
</dbReference>
<dbReference type="InterPro" id="IPR050807">
    <property type="entry name" value="TransReg_Diox_bact_type"/>
</dbReference>
<organism evidence="5 6">
    <name type="scientific">Actinoallomurus spadix</name>
    <dbReference type="NCBI Taxonomy" id="79912"/>
    <lineage>
        <taxon>Bacteria</taxon>
        <taxon>Bacillati</taxon>
        <taxon>Actinomycetota</taxon>
        <taxon>Actinomycetes</taxon>
        <taxon>Streptosporangiales</taxon>
        <taxon>Thermomonosporaceae</taxon>
        <taxon>Actinoallomurus</taxon>
    </lineage>
</organism>
<gene>
    <name evidence="5" type="ORF">GCM10010151_54380</name>
</gene>
<dbReference type="Proteomes" id="UP001501822">
    <property type="component" value="Unassembled WGS sequence"/>
</dbReference>
<dbReference type="PANTHER" id="PTHR46797:SF23">
    <property type="entry name" value="HTH-TYPE TRANSCRIPTIONAL REGULATOR SUTR"/>
    <property type="match status" value="1"/>
</dbReference>
<accession>A0ABN0X8G8</accession>
<keyword evidence="2" id="KW-0238">DNA-binding</keyword>
<evidence type="ECO:0000313" key="5">
    <source>
        <dbReference type="EMBL" id="GAA0357829.1"/>
    </source>
</evidence>
<dbReference type="Gene3D" id="1.10.260.40">
    <property type="entry name" value="lambda repressor-like DNA-binding domains"/>
    <property type="match status" value="1"/>
</dbReference>
<protein>
    <recommendedName>
        <fullName evidence="4">HTH cro/C1-type domain-containing protein</fullName>
    </recommendedName>
</protein>
<dbReference type="Pfam" id="PF01381">
    <property type="entry name" value="HTH_3"/>
    <property type="match status" value="1"/>
</dbReference>
<evidence type="ECO:0000256" key="1">
    <source>
        <dbReference type="ARBA" id="ARBA00023015"/>
    </source>
</evidence>
<dbReference type="InterPro" id="IPR011990">
    <property type="entry name" value="TPR-like_helical_dom_sf"/>
</dbReference>